<dbReference type="PROSITE" id="PS50132">
    <property type="entry name" value="RGS"/>
    <property type="match status" value="1"/>
</dbReference>
<dbReference type="SUPFAM" id="SSF48097">
    <property type="entry name" value="Regulator of G-protein signaling, RGS"/>
    <property type="match status" value="1"/>
</dbReference>
<evidence type="ECO:0000259" key="2">
    <source>
        <dbReference type="PROSITE" id="PS50132"/>
    </source>
</evidence>
<dbReference type="PANTHER" id="PTHR10845:SF43">
    <property type="entry name" value="REGULATOR OF G-PROTEIN SIGNALING 2"/>
    <property type="match status" value="1"/>
</dbReference>
<dbReference type="InterPro" id="IPR016137">
    <property type="entry name" value="RGS"/>
</dbReference>
<accession>G1SX61</accession>
<dbReference type="eggNOG" id="KOG3589">
    <property type="taxonomic scope" value="Eukaryota"/>
</dbReference>
<protein>
    <recommendedName>
        <fullName evidence="2">RGS domain-containing protein</fullName>
    </recommendedName>
</protein>
<evidence type="ECO:0000313" key="3">
    <source>
        <dbReference type="Ensembl" id="ENSOCUP00000008121.3"/>
    </source>
</evidence>
<dbReference type="PANTHER" id="PTHR10845">
    <property type="entry name" value="REGULATOR OF G PROTEIN SIGNALING"/>
    <property type="match status" value="1"/>
</dbReference>
<dbReference type="Pfam" id="PF00615">
    <property type="entry name" value="RGS"/>
    <property type="match status" value="1"/>
</dbReference>
<proteinExistence type="predicted"/>
<dbReference type="InParanoid" id="G1SX61"/>
<evidence type="ECO:0000313" key="4">
    <source>
        <dbReference type="Proteomes" id="UP000001811"/>
    </source>
</evidence>
<reference evidence="3 4" key="1">
    <citation type="journal article" date="2011" name="Nature">
        <title>A high-resolution map of human evolutionary constraint using 29 mammals.</title>
        <authorList>
            <person name="Lindblad-Toh K."/>
            <person name="Garber M."/>
            <person name="Zuk O."/>
            <person name="Lin M.F."/>
            <person name="Parker B.J."/>
            <person name="Washietl S."/>
            <person name="Kheradpour P."/>
            <person name="Ernst J."/>
            <person name="Jordan G."/>
            <person name="Mauceli E."/>
            <person name="Ward L.D."/>
            <person name="Lowe C.B."/>
            <person name="Holloway A.K."/>
            <person name="Clamp M."/>
            <person name="Gnerre S."/>
            <person name="Alfoldi J."/>
            <person name="Beal K."/>
            <person name="Chang J."/>
            <person name="Clawson H."/>
            <person name="Cuff J."/>
            <person name="Di Palma F."/>
            <person name="Fitzgerald S."/>
            <person name="Flicek P."/>
            <person name="Guttman M."/>
            <person name="Hubisz M.J."/>
            <person name="Jaffe D.B."/>
            <person name="Jungreis I."/>
            <person name="Kent W.J."/>
            <person name="Kostka D."/>
            <person name="Lara M."/>
            <person name="Martins A.L."/>
            <person name="Massingham T."/>
            <person name="Moltke I."/>
            <person name="Raney B.J."/>
            <person name="Rasmussen M.D."/>
            <person name="Robinson J."/>
            <person name="Stark A."/>
            <person name="Vilella A.J."/>
            <person name="Wen J."/>
            <person name="Xie X."/>
            <person name="Zody M.C."/>
            <person name="Baldwin J."/>
            <person name="Bloom T."/>
            <person name="Chin C.W."/>
            <person name="Heiman D."/>
            <person name="Nicol R."/>
            <person name="Nusbaum C."/>
            <person name="Young S."/>
            <person name="Wilkinson J."/>
            <person name="Worley K.C."/>
            <person name="Kovar C.L."/>
            <person name="Muzny D.M."/>
            <person name="Gibbs R.A."/>
            <person name="Cree A."/>
            <person name="Dihn H.H."/>
            <person name="Fowler G."/>
            <person name="Jhangiani S."/>
            <person name="Joshi V."/>
            <person name="Lee S."/>
            <person name="Lewis L.R."/>
            <person name="Nazareth L.V."/>
            <person name="Okwuonu G."/>
            <person name="Santibanez J."/>
            <person name="Warren W.C."/>
            <person name="Mardis E.R."/>
            <person name="Weinstock G.M."/>
            <person name="Wilson R.K."/>
            <person name="Delehaunty K."/>
            <person name="Dooling D."/>
            <person name="Fronik C."/>
            <person name="Fulton L."/>
            <person name="Fulton B."/>
            <person name="Graves T."/>
            <person name="Minx P."/>
            <person name="Sodergren E."/>
            <person name="Birney E."/>
            <person name="Margulies E.H."/>
            <person name="Herrero J."/>
            <person name="Green E.D."/>
            <person name="Haussler D."/>
            <person name="Siepel A."/>
            <person name="Goldman N."/>
            <person name="Pollard K.S."/>
            <person name="Pedersen J.S."/>
            <person name="Lander E.S."/>
            <person name="Kellis M."/>
        </authorList>
    </citation>
    <scope>NUCLEOTIDE SEQUENCE [LARGE SCALE GENOMIC DNA]</scope>
    <source>
        <strain evidence="4">Thorbecke</strain>
    </source>
</reference>
<dbReference type="Gene3D" id="1.10.196.10">
    <property type="match status" value="2"/>
</dbReference>
<feature type="domain" description="RGS" evidence="2">
    <location>
        <begin position="93"/>
        <end position="209"/>
    </location>
</feature>
<keyword evidence="1" id="KW-0734">Signal transduction inhibitor</keyword>
<name>G1SX61_RABIT</name>
<dbReference type="SMR" id="G1SX61"/>
<dbReference type="InterPro" id="IPR036305">
    <property type="entry name" value="RGS_sf"/>
</dbReference>
<dbReference type="STRING" id="9986.ENSOCUP00000008121"/>
<dbReference type="Bgee" id="ENSOCUG00000025703">
    <property type="expression patterns" value="Expressed in ovary and 1 other cell type or tissue"/>
</dbReference>
<reference evidence="3" key="3">
    <citation type="submission" date="2025-09" db="UniProtKB">
        <authorList>
            <consortium name="Ensembl"/>
        </authorList>
    </citation>
    <scope>IDENTIFICATION</scope>
    <source>
        <strain evidence="3">Thorbecke</strain>
    </source>
</reference>
<organism evidence="3 4">
    <name type="scientific">Oryctolagus cuniculus</name>
    <name type="common">Rabbit</name>
    <dbReference type="NCBI Taxonomy" id="9986"/>
    <lineage>
        <taxon>Eukaryota</taxon>
        <taxon>Metazoa</taxon>
        <taxon>Chordata</taxon>
        <taxon>Craniata</taxon>
        <taxon>Vertebrata</taxon>
        <taxon>Euteleostomi</taxon>
        <taxon>Mammalia</taxon>
        <taxon>Eutheria</taxon>
        <taxon>Euarchontoglires</taxon>
        <taxon>Glires</taxon>
        <taxon>Lagomorpha</taxon>
        <taxon>Leporidae</taxon>
        <taxon>Oryctolagus</taxon>
    </lineage>
</organism>
<sequence>MCFQAWPLSDFFFKVKRLEDTIEFLLAKFFHSWEAQNQQEKQTANFQQVSENPVLTNLNSSLLSWKGDLICALLTENFSCRPSPEEALLWSEGFEELLASKYGVAVFRAFLKSQFCEENIDFWLACEDFKKIKSSQKLSSKAKEIYIEFIEKDAPKEVNIDFQTKILIVQNIQNATTGCFTSAQKRVYSLMENNSYPHFLASEFYQNLCKKPQITTEHHAI</sequence>
<dbReference type="HOGENOM" id="CLU_059863_3_3_1"/>
<dbReference type="GO" id="GO:0009968">
    <property type="term" value="P:negative regulation of signal transduction"/>
    <property type="evidence" value="ECO:0007669"/>
    <property type="project" value="UniProtKB-KW"/>
</dbReference>
<keyword evidence="4" id="KW-1185">Reference proteome</keyword>
<dbReference type="Gene3D" id="1.10.167.10">
    <property type="entry name" value="Regulator of G-protein Signalling 4, domain 2"/>
    <property type="match status" value="1"/>
</dbReference>
<dbReference type="PRINTS" id="PR01301">
    <property type="entry name" value="RGSPROTEIN"/>
</dbReference>
<dbReference type="Proteomes" id="UP000001811">
    <property type="component" value="Unplaced"/>
</dbReference>
<dbReference type="AlphaFoldDB" id="G1SX61"/>
<dbReference type="SMART" id="SM00315">
    <property type="entry name" value="RGS"/>
    <property type="match status" value="1"/>
</dbReference>
<dbReference type="Ensembl" id="ENSOCUT00000009416.3">
    <property type="protein sequence ID" value="ENSOCUP00000008121.3"/>
    <property type="gene ID" value="ENSOCUG00000025703.2"/>
</dbReference>
<dbReference type="InterPro" id="IPR024066">
    <property type="entry name" value="RGS_subdom1/3"/>
</dbReference>
<reference evidence="3" key="2">
    <citation type="submission" date="2025-08" db="UniProtKB">
        <authorList>
            <consortium name="Ensembl"/>
        </authorList>
    </citation>
    <scope>IDENTIFICATION</scope>
    <source>
        <strain evidence="3">Thorbecke</strain>
    </source>
</reference>
<evidence type="ECO:0000256" key="1">
    <source>
        <dbReference type="ARBA" id="ARBA00022700"/>
    </source>
</evidence>
<dbReference type="GeneTree" id="ENSGT00940000157937"/>
<dbReference type="InterPro" id="IPR044926">
    <property type="entry name" value="RGS_subdomain_2"/>
</dbReference>